<dbReference type="EMBL" id="JAQJAE010000001">
    <property type="protein sequence ID" value="KAJ5617008.1"/>
    <property type="molecule type" value="Genomic_DNA"/>
</dbReference>
<feature type="compositionally biased region" description="Basic and acidic residues" evidence="1">
    <location>
        <begin position="36"/>
        <end position="47"/>
    </location>
</feature>
<reference evidence="3" key="1">
    <citation type="journal article" date="2023" name="IMA Fungus">
        <title>Comparative genomic study of the Penicillium genus elucidates a diverse pangenome and 15 lateral gene transfer events.</title>
        <authorList>
            <person name="Petersen C."/>
            <person name="Sorensen T."/>
            <person name="Nielsen M.R."/>
            <person name="Sondergaard T.E."/>
            <person name="Sorensen J.L."/>
            <person name="Fitzpatrick D.A."/>
            <person name="Frisvad J.C."/>
            <person name="Nielsen K.L."/>
        </authorList>
    </citation>
    <scope>NUCLEOTIDE SEQUENCE</scope>
    <source>
        <strain evidence="3">IBT 12815</strain>
    </source>
</reference>
<feature type="domain" description="HNH nuclease" evidence="2">
    <location>
        <begin position="143"/>
        <end position="239"/>
    </location>
</feature>
<dbReference type="Pfam" id="PF13391">
    <property type="entry name" value="HNH_2"/>
    <property type="match status" value="1"/>
</dbReference>
<dbReference type="Proteomes" id="UP001213799">
    <property type="component" value="Unassembled WGS sequence"/>
</dbReference>
<feature type="compositionally biased region" description="Basic residues" evidence="1">
    <location>
        <begin position="1"/>
        <end position="14"/>
    </location>
</feature>
<evidence type="ECO:0000313" key="4">
    <source>
        <dbReference type="Proteomes" id="UP001213799"/>
    </source>
</evidence>
<evidence type="ECO:0000256" key="1">
    <source>
        <dbReference type="SAM" id="MobiDB-lite"/>
    </source>
</evidence>
<organism evidence="3 4">
    <name type="scientific">Penicillium hordei</name>
    <dbReference type="NCBI Taxonomy" id="40994"/>
    <lineage>
        <taxon>Eukaryota</taxon>
        <taxon>Fungi</taxon>
        <taxon>Dikarya</taxon>
        <taxon>Ascomycota</taxon>
        <taxon>Pezizomycotina</taxon>
        <taxon>Eurotiomycetes</taxon>
        <taxon>Eurotiomycetidae</taxon>
        <taxon>Eurotiales</taxon>
        <taxon>Aspergillaceae</taxon>
        <taxon>Penicillium</taxon>
    </lineage>
</organism>
<dbReference type="RefSeq" id="XP_056758175.1">
    <property type="nucleotide sequence ID" value="XM_056893180.1"/>
</dbReference>
<dbReference type="GeneID" id="81583422"/>
<sequence length="349" mass="39237">MKKSTKRKPTKRKRCESPQASMQNPDAPTFPPRRSARTEEKTEKVEARSPIGHESSVRTPPEVLDASEWEALKAEALDVLSRNIVTYLLIPIRAAGGKPPSVQSSPFSEYQVDETSERAKLTEPQVRRQQFVDGCFNRDNKICVVSGFLSNGEWEQQGEPPEVLHGNLEAAHILPISFGKFNQSTASKAKTSSMWEMIHKCFPSTLPSLEAATIDNLDNGVLLHRTIHSDFGHFECAFQPSGADNTYRFVHYKRFSLEMKSYAPHGAEIKFKQAPGYEELQLPNKEYLECHYRLSQVFHATGMGEYIDRNLQRRDEMKAATSGSCLAENGTSDLTDIFNVALWGTTVHS</sequence>
<evidence type="ECO:0000313" key="3">
    <source>
        <dbReference type="EMBL" id="KAJ5617008.1"/>
    </source>
</evidence>
<protein>
    <recommendedName>
        <fullName evidence="2">HNH nuclease domain-containing protein</fullName>
    </recommendedName>
</protein>
<accession>A0AAD6H7K1</accession>
<name>A0AAD6H7K1_9EURO</name>
<dbReference type="InterPro" id="IPR003615">
    <property type="entry name" value="HNH_nuc"/>
</dbReference>
<gene>
    <name evidence="3" type="ORF">N7537_002122</name>
</gene>
<proteinExistence type="predicted"/>
<reference evidence="3" key="2">
    <citation type="submission" date="2023-01" db="EMBL/GenBank/DDBJ databases">
        <authorList>
            <person name="Petersen C."/>
        </authorList>
    </citation>
    <scope>NUCLEOTIDE SEQUENCE</scope>
    <source>
        <strain evidence="3">IBT 12815</strain>
    </source>
</reference>
<feature type="region of interest" description="Disordered" evidence="1">
    <location>
        <begin position="1"/>
        <end position="62"/>
    </location>
</feature>
<evidence type="ECO:0000259" key="2">
    <source>
        <dbReference type="Pfam" id="PF13391"/>
    </source>
</evidence>
<dbReference type="AlphaFoldDB" id="A0AAD6H7K1"/>
<comment type="caution">
    <text evidence="3">The sequence shown here is derived from an EMBL/GenBank/DDBJ whole genome shotgun (WGS) entry which is preliminary data.</text>
</comment>
<keyword evidence="4" id="KW-1185">Reference proteome</keyword>